<dbReference type="GO" id="GO:0006120">
    <property type="term" value="P:mitochondrial electron transport, NADH to ubiquinone"/>
    <property type="evidence" value="ECO:0007669"/>
    <property type="project" value="InterPro"/>
</dbReference>
<evidence type="ECO:0000256" key="10">
    <source>
        <dbReference type="ARBA" id="ARBA00022982"/>
    </source>
</evidence>
<dbReference type="PANTHER" id="PTHR12868:SF0">
    <property type="entry name" value="NADH DEHYDROGENASE [UBIQUINONE] 1 BETA SUBCOMPLEX SUBUNIT 9"/>
    <property type="match status" value="1"/>
</dbReference>
<reference evidence="18 19" key="1">
    <citation type="submission" date="2022-09" db="EMBL/GenBank/DDBJ databases">
        <authorList>
            <person name="Palmer J.M."/>
        </authorList>
    </citation>
    <scope>NUCLEOTIDE SEQUENCE [LARGE SCALE GENOMIC DNA]</scope>
    <source>
        <strain evidence="18 19">DSM 7382</strain>
    </source>
</reference>
<evidence type="ECO:0000256" key="9">
    <source>
        <dbReference type="ARBA" id="ARBA00022792"/>
    </source>
</evidence>
<keyword evidence="7" id="KW-0597">Phosphoprotein</keyword>
<evidence type="ECO:0000256" key="8">
    <source>
        <dbReference type="ARBA" id="ARBA00022660"/>
    </source>
</evidence>
<keyword evidence="13" id="KW-0472">Membrane</keyword>
<dbReference type="InterPro" id="IPR033034">
    <property type="entry name" value="NDUFB9"/>
</dbReference>
<keyword evidence="11" id="KW-0007">Acetylation</keyword>
<protein>
    <recommendedName>
        <fullName evidence="5">NADH dehydrogenase [ubiquinone] 1 beta subcomplex subunit 9</fullName>
    </recommendedName>
    <alternativeName>
        <fullName evidence="14">Complex I-B22</fullName>
    </alternativeName>
    <alternativeName>
        <fullName evidence="15">NADH-ubiquinone oxidoreductase B22 subunit</fullName>
    </alternativeName>
</protein>
<evidence type="ECO:0000313" key="18">
    <source>
        <dbReference type="EMBL" id="KAK7679353.1"/>
    </source>
</evidence>
<evidence type="ECO:0000256" key="15">
    <source>
        <dbReference type="ARBA" id="ARBA00032528"/>
    </source>
</evidence>
<dbReference type="EMBL" id="JASBNA010000060">
    <property type="protein sequence ID" value="KAK7679353.1"/>
    <property type="molecule type" value="Genomic_DNA"/>
</dbReference>
<keyword evidence="12" id="KW-0496">Mitochondrion</keyword>
<keyword evidence="8" id="KW-0679">Respiratory chain</keyword>
<evidence type="ECO:0000256" key="5">
    <source>
        <dbReference type="ARBA" id="ARBA00018684"/>
    </source>
</evidence>
<name>A0AAW0FP80_9APHY</name>
<dbReference type="Proteomes" id="UP001385951">
    <property type="component" value="Unassembled WGS sequence"/>
</dbReference>
<comment type="similarity">
    <text evidence="3">Belongs to the complex I LYR family.</text>
</comment>
<dbReference type="CDD" id="cd20263">
    <property type="entry name" value="Complex1_LYR_NDUFB9_LYRM3"/>
    <property type="match status" value="1"/>
</dbReference>
<dbReference type="GO" id="GO:0005743">
    <property type="term" value="C:mitochondrial inner membrane"/>
    <property type="evidence" value="ECO:0007669"/>
    <property type="project" value="UniProtKB-SubCell"/>
</dbReference>
<feature type="compositionally biased region" description="Polar residues" evidence="16">
    <location>
        <begin position="467"/>
        <end position="487"/>
    </location>
</feature>
<keyword evidence="19" id="KW-1185">Reference proteome</keyword>
<dbReference type="AlphaFoldDB" id="A0AAW0FP80"/>
<gene>
    <name evidence="18" type="ORF">QCA50_017570</name>
</gene>
<evidence type="ECO:0000256" key="12">
    <source>
        <dbReference type="ARBA" id="ARBA00023128"/>
    </source>
</evidence>
<comment type="caution">
    <text evidence="18">The sequence shown here is derived from an EMBL/GenBank/DDBJ whole genome shotgun (WGS) entry which is preliminary data.</text>
</comment>
<keyword evidence="10" id="KW-0249">Electron transport</keyword>
<evidence type="ECO:0000256" key="7">
    <source>
        <dbReference type="ARBA" id="ARBA00022553"/>
    </source>
</evidence>
<feature type="domain" description="Complex 1 LYR protein" evidence="17">
    <location>
        <begin position="14"/>
        <end position="72"/>
    </location>
</feature>
<dbReference type="InterPro" id="IPR008011">
    <property type="entry name" value="Complex1_LYR_dom"/>
</dbReference>
<keyword evidence="6" id="KW-0813">Transport</keyword>
<evidence type="ECO:0000259" key="17">
    <source>
        <dbReference type="Pfam" id="PF05347"/>
    </source>
</evidence>
<evidence type="ECO:0000256" key="14">
    <source>
        <dbReference type="ARBA" id="ARBA00030192"/>
    </source>
</evidence>
<dbReference type="Pfam" id="PF05347">
    <property type="entry name" value="Complex1_LYR"/>
    <property type="match status" value="1"/>
</dbReference>
<evidence type="ECO:0000256" key="2">
    <source>
        <dbReference type="ARBA" id="ARBA00004443"/>
    </source>
</evidence>
<comment type="subcellular location">
    <subcellularLocation>
        <location evidence="2">Mitochondrion inner membrane</location>
        <topology evidence="2">Peripheral membrane protein</topology>
        <orientation evidence="2">Matrix side</orientation>
    </subcellularLocation>
</comment>
<sequence>MSSPILPFTEANSKRVASLFRQALRTAFDSTLKFDAYRAQTLKIRQQFEANKHISDPVELEKVIAKTEAKLAETEHPDPYITPCRPGGTKYQRNIELPKEDVVPGDCDGLSESPRLMIEPPSNEQEIAVEPDATNEVILPELDDLKGAVEESDASSFREYPSISIDDSHNVGCEEGFLHTIDVHLRYQLDQLGNTLTGLSEDQNVTVILSLCMLIFLSGIIFKLVLKIPIVNQDGKPTNEYSFVIDSNDVNESNELEKNEIIQEQEEPSQITRAGILQPIDINSKESVSHQAKEIAKEHIVLADWKDTEFELNENSNDEPLIQSFDKDFTEENKENIEEIPSKITINPGTLIKSSKAQIIETLSKDEWSDLNLNLNDILPTVKKISDEEIDTDMEDANHTLEEELQNSVVENDEAPTDLDNLIKNYNESIQYGENHNNHADSFEIHESPSNSTEPNPKEHLDDTILPESNDSLTENNISKQTSTESQDFWVAESQKDSSVSPEKRKFYV</sequence>
<dbReference type="InterPro" id="IPR045292">
    <property type="entry name" value="Complex1_LYR_NDUFB9_LYRM3"/>
</dbReference>
<evidence type="ECO:0000313" key="19">
    <source>
        <dbReference type="Proteomes" id="UP001385951"/>
    </source>
</evidence>
<keyword evidence="9" id="KW-0999">Mitochondrion inner membrane</keyword>
<evidence type="ECO:0000256" key="13">
    <source>
        <dbReference type="ARBA" id="ARBA00023136"/>
    </source>
</evidence>
<feature type="region of interest" description="Disordered" evidence="16">
    <location>
        <begin position="433"/>
        <end position="509"/>
    </location>
</feature>
<accession>A0AAW0FP80</accession>
<evidence type="ECO:0000256" key="3">
    <source>
        <dbReference type="ARBA" id="ARBA00009508"/>
    </source>
</evidence>
<feature type="compositionally biased region" description="Basic and acidic residues" evidence="16">
    <location>
        <begin position="436"/>
        <end position="447"/>
    </location>
</feature>
<comment type="subunit">
    <text evidence="4">Mammalian complex I is composed of 45 different subunits.</text>
</comment>
<evidence type="ECO:0000256" key="1">
    <source>
        <dbReference type="ARBA" id="ARBA00002920"/>
    </source>
</evidence>
<organism evidence="18 19">
    <name type="scientific">Cerrena zonata</name>
    <dbReference type="NCBI Taxonomy" id="2478898"/>
    <lineage>
        <taxon>Eukaryota</taxon>
        <taxon>Fungi</taxon>
        <taxon>Dikarya</taxon>
        <taxon>Basidiomycota</taxon>
        <taxon>Agaricomycotina</taxon>
        <taxon>Agaricomycetes</taxon>
        <taxon>Polyporales</taxon>
        <taxon>Cerrenaceae</taxon>
        <taxon>Cerrena</taxon>
    </lineage>
</organism>
<dbReference type="PANTHER" id="PTHR12868">
    <property type="entry name" value="NADH-UBIQUINONE OXIDOREDUCTASE B22 SUBUNIT"/>
    <property type="match status" value="1"/>
</dbReference>
<comment type="function">
    <text evidence="1">Accessory subunit of the mitochondrial membrane respiratory chain NADH dehydrogenase (Complex I), that is believed to be not involved in catalysis. Complex I functions in the transfer of electrons from NADH to the respiratory chain. The immediate electron acceptor for the enzyme is believed to be ubiquinone.</text>
</comment>
<evidence type="ECO:0000256" key="11">
    <source>
        <dbReference type="ARBA" id="ARBA00022990"/>
    </source>
</evidence>
<evidence type="ECO:0000256" key="16">
    <source>
        <dbReference type="SAM" id="MobiDB-lite"/>
    </source>
</evidence>
<evidence type="ECO:0000256" key="6">
    <source>
        <dbReference type="ARBA" id="ARBA00022448"/>
    </source>
</evidence>
<evidence type="ECO:0000256" key="4">
    <source>
        <dbReference type="ARBA" id="ARBA00011790"/>
    </source>
</evidence>
<proteinExistence type="inferred from homology"/>